<feature type="transmembrane region" description="Helical" evidence="1">
    <location>
        <begin position="20"/>
        <end position="38"/>
    </location>
</feature>
<evidence type="ECO:0000313" key="3">
    <source>
        <dbReference type="Proteomes" id="UP000234681"/>
    </source>
</evidence>
<dbReference type="EMBL" id="CH473965">
    <property type="protein sequence ID" value="EDL99154.1"/>
    <property type="molecule type" value="Genomic_DNA"/>
</dbReference>
<accession>A6INQ6</accession>
<keyword evidence="1" id="KW-0472">Membrane</keyword>
<organism evidence="2 3">
    <name type="scientific">Rattus norvegicus</name>
    <name type="common">Rat</name>
    <dbReference type="NCBI Taxonomy" id="10116"/>
    <lineage>
        <taxon>Eukaryota</taxon>
        <taxon>Metazoa</taxon>
        <taxon>Chordata</taxon>
        <taxon>Craniata</taxon>
        <taxon>Vertebrata</taxon>
        <taxon>Euteleostomi</taxon>
        <taxon>Mammalia</taxon>
        <taxon>Eutheria</taxon>
        <taxon>Euarchontoglires</taxon>
        <taxon>Glires</taxon>
        <taxon>Rodentia</taxon>
        <taxon>Myomorpha</taxon>
        <taxon>Muroidea</taxon>
        <taxon>Muridae</taxon>
        <taxon>Murinae</taxon>
        <taxon>Rattus</taxon>
    </lineage>
</organism>
<keyword evidence="1" id="KW-0812">Transmembrane</keyword>
<reference evidence="2 3" key="1">
    <citation type="submission" date="2005-09" db="EMBL/GenBank/DDBJ databases">
        <authorList>
            <person name="Mural R.J."/>
            <person name="Li P.W."/>
            <person name="Adams M.D."/>
            <person name="Amanatides P.G."/>
            <person name="Baden-Tillson H."/>
            <person name="Barnstead M."/>
            <person name="Chin S.H."/>
            <person name="Dew I."/>
            <person name="Evans C.A."/>
            <person name="Ferriera S."/>
            <person name="Flanigan M."/>
            <person name="Fosler C."/>
            <person name="Glodek A."/>
            <person name="Gu Z."/>
            <person name="Holt R.A."/>
            <person name="Jennings D."/>
            <person name="Kraft C.L."/>
            <person name="Lu F."/>
            <person name="Nguyen T."/>
            <person name="Nusskern D.R."/>
            <person name="Pfannkoch C.M."/>
            <person name="Sitter C."/>
            <person name="Sutton G.G."/>
            <person name="Venter J.C."/>
            <person name="Wang Z."/>
            <person name="Woodage T."/>
            <person name="Zheng X.H."/>
            <person name="Zhong F."/>
        </authorList>
    </citation>
    <scope>NUCLEOTIDE SEQUENCE [LARGE SCALE GENOMIC DNA]</scope>
    <source>
        <strain>BN</strain>
        <strain evidence="3">Sprague-Dawley</strain>
    </source>
</reference>
<dbReference type="AlphaFoldDB" id="A6INQ6"/>
<evidence type="ECO:0000313" key="2">
    <source>
        <dbReference type="EMBL" id="EDL99154.1"/>
    </source>
</evidence>
<protein>
    <submittedName>
        <fullName evidence="2">RCG22288</fullName>
    </submittedName>
</protein>
<sequence>MALGVRGTNETQQQRRKWRIGATVYVLFLLVGWHGVGLSTCTHSHLEKMECI</sequence>
<proteinExistence type="predicted"/>
<gene>
    <name evidence="2" type="ORF">rCG_22288</name>
</gene>
<name>A6INQ6_RAT</name>
<evidence type="ECO:0000256" key="1">
    <source>
        <dbReference type="SAM" id="Phobius"/>
    </source>
</evidence>
<dbReference type="Proteomes" id="UP000234681">
    <property type="component" value="Chromosome 9"/>
</dbReference>
<keyword evidence="1" id="KW-1133">Transmembrane helix</keyword>